<dbReference type="AlphaFoldDB" id="C7R1Z9"/>
<accession>C7R1Z9</accession>
<name>C7R1Z9_JONDD</name>
<sequence>MPVRLLEIENRKPVIDKIKSAMGHLEAIGIDDYARAAPGVWRI</sequence>
<organism evidence="1 2">
    <name type="scientific">Jonesia denitrificans (strain ATCC 14870 / DSM 20603 / BCRC 15368 / CIP 55.134 / JCM 11481 / NBRC 15587 / NCTC 10816 / Prevot 55134)</name>
    <name type="common">Listeria denitrificans</name>
    <dbReference type="NCBI Taxonomy" id="471856"/>
    <lineage>
        <taxon>Bacteria</taxon>
        <taxon>Bacillati</taxon>
        <taxon>Actinomycetota</taxon>
        <taxon>Actinomycetes</taxon>
        <taxon>Micrococcales</taxon>
        <taxon>Jonesiaceae</taxon>
        <taxon>Jonesia</taxon>
    </lineage>
</organism>
<dbReference type="Proteomes" id="UP000000628">
    <property type="component" value="Chromosome"/>
</dbReference>
<dbReference type="HOGENOM" id="CLU_3234734_0_0_11"/>
<reference evidence="1 2" key="1">
    <citation type="journal article" date="2009" name="Stand. Genomic Sci.">
        <title>Complete genome sequence of Jonesia denitrificans type strain (Prevot 55134).</title>
        <authorList>
            <person name="Pukall R."/>
            <person name="Gehrich-Schroter G."/>
            <person name="Lapidus A."/>
            <person name="Nolan M."/>
            <person name="Glavina Del Rio T."/>
            <person name="Lucas S."/>
            <person name="Chen F."/>
            <person name="Tice H."/>
            <person name="Pitluck S."/>
            <person name="Cheng J.F."/>
            <person name="Copeland A."/>
            <person name="Saunders E."/>
            <person name="Brettin T."/>
            <person name="Detter J.C."/>
            <person name="Bruce D."/>
            <person name="Goodwin L."/>
            <person name="Pati A."/>
            <person name="Ivanova N."/>
            <person name="Mavromatis K."/>
            <person name="Ovchinnikova G."/>
            <person name="Chen A."/>
            <person name="Palaniappan K."/>
            <person name="Land M."/>
            <person name="Hauser L."/>
            <person name="Chang Y.J."/>
            <person name="Jeffries C.D."/>
            <person name="Chain P."/>
            <person name="Goker M."/>
            <person name="Bristow J."/>
            <person name="Eisen J.A."/>
            <person name="Markowitz V."/>
            <person name="Hugenholtz P."/>
            <person name="Kyrpides N.C."/>
            <person name="Klenk H.P."/>
            <person name="Han C."/>
        </authorList>
    </citation>
    <scope>NUCLEOTIDE SEQUENCE [LARGE SCALE GENOMIC DNA]</scope>
    <source>
        <strain evidence="2">ATCC 14870 / DSM 20603 / BCRC 15368 / CIP 55.134 / JCM 11481 / NBRC 15587 / NCTC 10816 / Prevot 55134</strain>
    </source>
</reference>
<dbReference type="RefSeq" id="WP_015772515.1">
    <property type="nucleotide sequence ID" value="NC_013174.1"/>
</dbReference>
<evidence type="ECO:0000313" key="1">
    <source>
        <dbReference type="EMBL" id="ACV09887.1"/>
    </source>
</evidence>
<evidence type="ECO:0000313" key="2">
    <source>
        <dbReference type="Proteomes" id="UP000000628"/>
    </source>
</evidence>
<keyword evidence="2" id="KW-1185">Reference proteome</keyword>
<proteinExistence type="predicted"/>
<dbReference type="KEGG" id="jde:Jden_2252"/>
<dbReference type="EMBL" id="CP001706">
    <property type="protein sequence ID" value="ACV09887.1"/>
    <property type="molecule type" value="Genomic_DNA"/>
</dbReference>
<protein>
    <submittedName>
        <fullName evidence="1">Uncharacterized protein</fullName>
    </submittedName>
</protein>
<gene>
    <name evidence="1" type="ordered locus">Jden_2252</name>
</gene>